<protein>
    <submittedName>
        <fullName evidence="1">Uncharacterized protein</fullName>
    </submittedName>
</protein>
<accession>A0AAU7CS82</accession>
<dbReference type="AlphaFoldDB" id="A0AAU7CS82"/>
<sequence length="33" mass="3905">MEACQRGKRVRFVRVTELITSLLEARINTNWRG</sequence>
<evidence type="ECO:0000313" key="1">
    <source>
        <dbReference type="EMBL" id="XBH07828.1"/>
    </source>
</evidence>
<organism evidence="1">
    <name type="scientific">Singulisphaera sp. Ch08</name>
    <dbReference type="NCBI Taxonomy" id="3120278"/>
    <lineage>
        <taxon>Bacteria</taxon>
        <taxon>Pseudomonadati</taxon>
        <taxon>Planctomycetota</taxon>
        <taxon>Planctomycetia</taxon>
        <taxon>Isosphaerales</taxon>
        <taxon>Isosphaeraceae</taxon>
        <taxon>Singulisphaera</taxon>
    </lineage>
</organism>
<proteinExistence type="predicted"/>
<dbReference type="RefSeq" id="WP_406700668.1">
    <property type="nucleotide sequence ID" value="NZ_CP155447.1"/>
</dbReference>
<name>A0AAU7CS82_9BACT</name>
<gene>
    <name evidence="1" type="ORF">V5E97_17890</name>
</gene>
<dbReference type="EMBL" id="CP155447">
    <property type="protein sequence ID" value="XBH07828.1"/>
    <property type="molecule type" value="Genomic_DNA"/>
</dbReference>
<reference evidence="1" key="1">
    <citation type="submission" date="2024-05" db="EMBL/GenBank/DDBJ databases">
        <title>Planctomycetes of the genus Singulisphaera possess chitinolytic capabilities.</title>
        <authorList>
            <person name="Ivanova A."/>
        </authorList>
    </citation>
    <scope>NUCLEOTIDE SEQUENCE</scope>
    <source>
        <strain evidence="1">Ch08T</strain>
    </source>
</reference>